<dbReference type="Proteomes" id="UP001501470">
    <property type="component" value="Unassembled WGS sequence"/>
</dbReference>
<gene>
    <name evidence="2" type="ORF">GCM10009827_038860</name>
</gene>
<organism evidence="2 3">
    <name type="scientific">Dactylosporangium maewongense</name>
    <dbReference type="NCBI Taxonomy" id="634393"/>
    <lineage>
        <taxon>Bacteria</taxon>
        <taxon>Bacillati</taxon>
        <taxon>Actinomycetota</taxon>
        <taxon>Actinomycetes</taxon>
        <taxon>Micromonosporales</taxon>
        <taxon>Micromonosporaceae</taxon>
        <taxon>Dactylosporangium</taxon>
    </lineage>
</organism>
<evidence type="ECO:0000313" key="3">
    <source>
        <dbReference type="Proteomes" id="UP001501470"/>
    </source>
</evidence>
<evidence type="ECO:0000259" key="1">
    <source>
        <dbReference type="PROSITE" id="PS50206"/>
    </source>
</evidence>
<protein>
    <submittedName>
        <fullName evidence="2">Rhodanese-like domain-containing protein</fullName>
    </submittedName>
</protein>
<dbReference type="SMART" id="SM00450">
    <property type="entry name" value="RHOD"/>
    <property type="match status" value="1"/>
</dbReference>
<feature type="domain" description="Rhodanese" evidence="1">
    <location>
        <begin position="30"/>
        <end position="120"/>
    </location>
</feature>
<proteinExistence type="predicted"/>
<sequence>MTNTAAIEHFAGRLRFETDVSDVHAALEARTTGYVVVDSRGAQAWAQGHLPGAVHLPTAQIAARAAELVPPGTQVVTYCWGPGCNGATRAALEFAKLGYDVKEMLGGYEYWVREGFTFVSPAGPDRRPADELTAPRWAVSCDC</sequence>
<dbReference type="PROSITE" id="PS50206">
    <property type="entry name" value="RHODANESE_3"/>
    <property type="match status" value="1"/>
</dbReference>
<dbReference type="RefSeq" id="WP_344503380.1">
    <property type="nucleotide sequence ID" value="NZ_BAAAQD010000007.1"/>
</dbReference>
<reference evidence="3" key="1">
    <citation type="journal article" date="2019" name="Int. J. Syst. Evol. Microbiol.">
        <title>The Global Catalogue of Microorganisms (GCM) 10K type strain sequencing project: providing services to taxonomists for standard genome sequencing and annotation.</title>
        <authorList>
            <consortium name="The Broad Institute Genomics Platform"/>
            <consortium name="The Broad Institute Genome Sequencing Center for Infectious Disease"/>
            <person name="Wu L."/>
            <person name="Ma J."/>
        </authorList>
    </citation>
    <scope>NUCLEOTIDE SEQUENCE [LARGE SCALE GENOMIC DNA]</scope>
    <source>
        <strain evidence="3">JCM 15933</strain>
    </source>
</reference>
<dbReference type="InterPro" id="IPR050229">
    <property type="entry name" value="GlpE_sulfurtransferase"/>
</dbReference>
<dbReference type="InterPro" id="IPR036873">
    <property type="entry name" value="Rhodanese-like_dom_sf"/>
</dbReference>
<dbReference type="Pfam" id="PF00581">
    <property type="entry name" value="Rhodanese"/>
    <property type="match status" value="1"/>
</dbReference>
<evidence type="ECO:0000313" key="2">
    <source>
        <dbReference type="EMBL" id="GAA1519630.1"/>
    </source>
</evidence>
<accession>A0ABP4LAF8</accession>
<name>A0ABP4LAF8_9ACTN</name>
<comment type="caution">
    <text evidence="2">The sequence shown here is derived from an EMBL/GenBank/DDBJ whole genome shotgun (WGS) entry which is preliminary data.</text>
</comment>
<dbReference type="SUPFAM" id="SSF52821">
    <property type="entry name" value="Rhodanese/Cell cycle control phosphatase"/>
    <property type="match status" value="1"/>
</dbReference>
<dbReference type="InterPro" id="IPR001763">
    <property type="entry name" value="Rhodanese-like_dom"/>
</dbReference>
<dbReference type="EMBL" id="BAAAQD010000007">
    <property type="protein sequence ID" value="GAA1519630.1"/>
    <property type="molecule type" value="Genomic_DNA"/>
</dbReference>
<dbReference type="Gene3D" id="3.40.250.10">
    <property type="entry name" value="Rhodanese-like domain"/>
    <property type="match status" value="1"/>
</dbReference>
<keyword evidence="3" id="KW-1185">Reference proteome</keyword>
<dbReference type="PANTHER" id="PTHR43031:SF1">
    <property type="entry name" value="PYRIDINE NUCLEOTIDE-DISULPHIDE OXIDOREDUCTASE"/>
    <property type="match status" value="1"/>
</dbReference>
<dbReference type="PANTHER" id="PTHR43031">
    <property type="entry name" value="FAD-DEPENDENT OXIDOREDUCTASE"/>
    <property type="match status" value="1"/>
</dbReference>